<reference evidence="1" key="1">
    <citation type="submission" date="2014-01" db="EMBL/GenBank/DDBJ databases">
        <title>Draft genome sequence of highly nematicidal Bacillus thuringiensis DB27.</title>
        <authorList>
            <person name="Iatsenko I."/>
            <person name="Pickard D."/>
            <person name="Corton C."/>
            <person name="Dougan G."/>
            <person name="Sommer R.J."/>
        </authorList>
    </citation>
    <scope>NUCLEOTIDE SEQUENCE [LARGE SCALE GENOMIC DNA]</scope>
    <source>
        <strain evidence="1">DB27</strain>
    </source>
</reference>
<accession>W8YCQ1</accession>
<protein>
    <submittedName>
        <fullName evidence="1">Uncharacterized protein</fullName>
    </submittedName>
</protein>
<name>W8YCQ1_BACTU</name>
<dbReference type="HOGENOM" id="CLU_3380369_0_0_9"/>
<dbReference type="AlphaFoldDB" id="W8YCQ1"/>
<gene>
    <name evidence="1" type="ORF">BTDB27_002543</name>
</gene>
<dbReference type="Proteomes" id="UP000030682">
    <property type="component" value="Unassembled WGS sequence"/>
</dbReference>
<sequence>MKAIIIDQYGIVEELKERQVLKPVVQNNEKAQQ</sequence>
<evidence type="ECO:0000313" key="1">
    <source>
        <dbReference type="EMBL" id="CDN36201.1"/>
    </source>
</evidence>
<reference evidence="1" key="2">
    <citation type="submission" date="2014-01" db="EMBL/GenBank/DDBJ databases">
        <authorList>
            <person name="Aslett M."/>
        </authorList>
    </citation>
    <scope>NUCLEOTIDE SEQUENCE [LARGE SCALE GENOMIC DNA]</scope>
    <source>
        <strain evidence="1">DB27</strain>
    </source>
</reference>
<dbReference type="EMBL" id="HG810017">
    <property type="protein sequence ID" value="CDN36201.1"/>
    <property type="molecule type" value="Genomic_DNA"/>
</dbReference>
<organism evidence="1">
    <name type="scientific">Bacillus thuringiensis DB27</name>
    <dbReference type="NCBI Taxonomy" id="1431339"/>
    <lineage>
        <taxon>Bacteria</taxon>
        <taxon>Bacillati</taxon>
        <taxon>Bacillota</taxon>
        <taxon>Bacilli</taxon>
        <taxon>Bacillales</taxon>
        <taxon>Bacillaceae</taxon>
        <taxon>Bacillus</taxon>
        <taxon>Bacillus cereus group</taxon>
    </lineage>
</organism>
<proteinExistence type="predicted"/>